<dbReference type="SUPFAM" id="SSF51905">
    <property type="entry name" value="FAD/NAD(P)-binding domain"/>
    <property type="match status" value="1"/>
</dbReference>
<dbReference type="Proteomes" id="UP000216101">
    <property type="component" value="Unassembled WGS sequence"/>
</dbReference>
<dbReference type="PANTHER" id="PTHR43747">
    <property type="entry name" value="FAD-BINDING PROTEIN"/>
    <property type="match status" value="1"/>
</dbReference>
<dbReference type="InterPro" id="IPR006905">
    <property type="entry name" value="Flavin_halogenase"/>
</dbReference>
<keyword evidence="2" id="KW-1185">Reference proteome</keyword>
<dbReference type="EMBL" id="NHNI01000003">
    <property type="protein sequence ID" value="OZY83987.1"/>
    <property type="molecule type" value="Genomic_DNA"/>
</dbReference>
<accession>A0A266Q290</accession>
<evidence type="ECO:0008006" key="3">
    <source>
        <dbReference type="Google" id="ProtNLM"/>
    </source>
</evidence>
<dbReference type="Gene3D" id="3.50.50.60">
    <property type="entry name" value="FAD/NAD(P)-binding domain"/>
    <property type="match status" value="1"/>
</dbReference>
<sequence>MATGSHEFVRGVFMMSPDTQSLKRIVIMGGGLTGWTAALALAKGLRGLGIDIVVIDHPAHRQQDLHNEATTPACVAFHRWLGLAENELVAATGASFQLASYFNAWSYARQAYFMPYNDHGFMLNRIDFSHYVVGRHLQGHALPYDDYSLAAVAAKHGRFWHPSVQESSLLSTLHYGLCLNTASYANYLREFALRLKVVHVEAEAVAIQQHHDGNIASLRLAPLGNAQHYSGLTANREIAADFYLDCSGAQARLIEKQLDVAWQSRVNTLPMTHVVSHARHIALNQTLPSHRELRTAAAGWIQTLGSQTHCEQQYFYHADFTSSELAARTLGDAENAQVKPLRSGRRASFWYKNCLALGEAAGSMGPLGAGHLHLVQSALLRFLQLLPAHLPAHYNAAEFNRLTHLEYDHIEDFHALHYYLAANNSHAKTNNDFWQNIHTNPLTDRLAYKLALFKQRGHIPFYEGETFSAGMWTSLLLGNGYWPERTNPLINTMDAHWVEQQLESMKKRIAAAANAMPEQALYLHQQQLSHT</sequence>
<dbReference type="Pfam" id="PF04820">
    <property type="entry name" value="Trp_halogenase"/>
    <property type="match status" value="1"/>
</dbReference>
<dbReference type="PANTHER" id="PTHR43747:SF4">
    <property type="entry name" value="FLAVIN-DEPENDENT TRYPTOPHAN HALOGENASE"/>
    <property type="match status" value="1"/>
</dbReference>
<organism evidence="1 2">
    <name type="scientific">Cellvibrio mixtus</name>
    <dbReference type="NCBI Taxonomy" id="39650"/>
    <lineage>
        <taxon>Bacteria</taxon>
        <taxon>Pseudomonadati</taxon>
        <taxon>Pseudomonadota</taxon>
        <taxon>Gammaproteobacteria</taxon>
        <taxon>Cellvibrionales</taxon>
        <taxon>Cellvibrionaceae</taxon>
        <taxon>Cellvibrio</taxon>
    </lineage>
</organism>
<dbReference type="InterPro" id="IPR050816">
    <property type="entry name" value="Flavin-dep_Halogenase_NPB"/>
</dbReference>
<evidence type="ECO:0000313" key="2">
    <source>
        <dbReference type="Proteomes" id="UP000216101"/>
    </source>
</evidence>
<name>A0A266Q290_9GAMM</name>
<protein>
    <recommendedName>
        <fullName evidence="3">Tryptophan halogenase</fullName>
    </recommendedName>
</protein>
<proteinExistence type="predicted"/>
<gene>
    <name evidence="1" type="ORF">CBP51_19260</name>
</gene>
<evidence type="ECO:0000313" key="1">
    <source>
        <dbReference type="EMBL" id="OZY83987.1"/>
    </source>
</evidence>
<reference evidence="2" key="1">
    <citation type="submission" date="2017-05" db="EMBL/GenBank/DDBJ databases">
        <authorList>
            <person name="Barney B.M."/>
        </authorList>
    </citation>
    <scope>NUCLEOTIDE SEQUENCE [LARGE SCALE GENOMIC DNA]</scope>
    <source>
        <strain evidence="2">PSBB022</strain>
    </source>
</reference>
<comment type="caution">
    <text evidence="1">The sequence shown here is derived from an EMBL/GenBank/DDBJ whole genome shotgun (WGS) entry which is preliminary data.</text>
</comment>
<dbReference type="AlphaFoldDB" id="A0A266Q290"/>
<dbReference type="GO" id="GO:0004497">
    <property type="term" value="F:monooxygenase activity"/>
    <property type="evidence" value="ECO:0007669"/>
    <property type="project" value="InterPro"/>
</dbReference>
<dbReference type="InterPro" id="IPR036188">
    <property type="entry name" value="FAD/NAD-bd_sf"/>
</dbReference>